<dbReference type="EMBL" id="LAYJ01000047">
    <property type="protein sequence ID" value="KKI51985.1"/>
    <property type="molecule type" value="Genomic_DNA"/>
</dbReference>
<sequence length="38" mass="4446">MASISPIFRYVNKFLSKNNKIILFKGNDKTKTSYCFMP</sequence>
<dbReference type="AlphaFoldDB" id="A0A0M2NP64"/>
<reference evidence="1 2" key="1">
    <citation type="submission" date="2015-04" db="EMBL/GenBank/DDBJ databases">
        <title>Draft genome sequence of bacteremic isolate Catabacter hongkongensis type strain HKU16T.</title>
        <authorList>
            <person name="Lau S.K."/>
            <person name="Teng J.L."/>
            <person name="Huang Y."/>
            <person name="Curreem S.O."/>
            <person name="Tsui S.K."/>
            <person name="Woo P.C."/>
        </authorList>
    </citation>
    <scope>NUCLEOTIDE SEQUENCE [LARGE SCALE GENOMIC DNA]</scope>
    <source>
        <strain evidence="1 2">HKU16</strain>
    </source>
</reference>
<protein>
    <submittedName>
        <fullName evidence="1">Uncharacterized protein</fullName>
    </submittedName>
</protein>
<name>A0A0M2NP64_9FIRM</name>
<evidence type="ECO:0000313" key="1">
    <source>
        <dbReference type="EMBL" id="KKI51985.1"/>
    </source>
</evidence>
<dbReference type="STRING" id="270498.CHK_0502"/>
<proteinExistence type="predicted"/>
<gene>
    <name evidence="1" type="ORF">CHK_0502</name>
</gene>
<dbReference type="Proteomes" id="UP000034076">
    <property type="component" value="Unassembled WGS sequence"/>
</dbReference>
<organism evidence="1 2">
    <name type="scientific">Christensenella hongkongensis</name>
    <dbReference type="NCBI Taxonomy" id="270498"/>
    <lineage>
        <taxon>Bacteria</taxon>
        <taxon>Bacillati</taxon>
        <taxon>Bacillota</taxon>
        <taxon>Clostridia</taxon>
        <taxon>Christensenellales</taxon>
        <taxon>Christensenellaceae</taxon>
        <taxon>Christensenella</taxon>
    </lineage>
</organism>
<evidence type="ECO:0000313" key="2">
    <source>
        <dbReference type="Proteomes" id="UP000034076"/>
    </source>
</evidence>
<keyword evidence="2" id="KW-1185">Reference proteome</keyword>
<accession>A0A0M2NP64</accession>
<comment type="caution">
    <text evidence="1">The sequence shown here is derived from an EMBL/GenBank/DDBJ whole genome shotgun (WGS) entry which is preliminary data.</text>
</comment>